<dbReference type="OrthoDB" id="8420607at2"/>
<accession>M5JST7</accession>
<reference evidence="1 2" key="1">
    <citation type="journal article" date="2013" name="Gut Pathog.">
        <title>Draft genome of Ochrobactrum intermedium strain M86 isolated from non-ulcer dyspeptic individual from India.</title>
        <authorList>
            <person name="Kulkarni G."/>
            <person name="Dhotre D."/>
            <person name="Dharne M."/>
            <person name="Shetty S."/>
            <person name="Chowdhury S."/>
            <person name="Misra V."/>
            <person name="Misra S."/>
            <person name="Patole M."/>
            <person name="Shouche Y."/>
        </authorList>
    </citation>
    <scope>NUCLEOTIDE SEQUENCE [LARGE SCALE GENOMIC DNA]</scope>
    <source>
        <strain evidence="1 2">M86</strain>
    </source>
</reference>
<dbReference type="RefSeq" id="WP_006470218.1">
    <property type="nucleotide sequence ID" value="NZ_AOGE01000001.1"/>
</dbReference>
<protein>
    <submittedName>
        <fullName evidence="1">Uncharacterized protein</fullName>
    </submittedName>
</protein>
<comment type="caution">
    <text evidence="1">The sequence shown here is derived from an EMBL/GenBank/DDBJ whole genome shotgun (WGS) entry which is preliminary data.</text>
</comment>
<evidence type="ECO:0000313" key="2">
    <source>
        <dbReference type="Proteomes" id="UP000011971"/>
    </source>
</evidence>
<evidence type="ECO:0000313" key="1">
    <source>
        <dbReference type="EMBL" id="ELT51192.1"/>
    </source>
</evidence>
<dbReference type="Proteomes" id="UP000011971">
    <property type="component" value="Unassembled WGS sequence"/>
</dbReference>
<proteinExistence type="predicted"/>
<name>M5JST7_9HYPH</name>
<gene>
    <name evidence="1" type="ORF">D584_00045</name>
</gene>
<dbReference type="EMBL" id="AOGE01000001">
    <property type="protein sequence ID" value="ELT51192.1"/>
    <property type="molecule type" value="Genomic_DNA"/>
</dbReference>
<sequence>MTAPLTPEEHAAVTAYALAHGENWKDELLDDWMNGRTQGTLQRLRNTRGPSWLVDYSLADWPKSLFSIADRGA</sequence>
<dbReference type="PATRIC" id="fig|1234597.4.peg.9"/>
<organism evidence="1 2">
    <name type="scientific">Brucella intermedia M86</name>
    <dbReference type="NCBI Taxonomy" id="1234597"/>
    <lineage>
        <taxon>Bacteria</taxon>
        <taxon>Pseudomonadati</taxon>
        <taxon>Pseudomonadota</taxon>
        <taxon>Alphaproteobacteria</taxon>
        <taxon>Hyphomicrobiales</taxon>
        <taxon>Brucellaceae</taxon>
        <taxon>Brucella/Ochrobactrum group</taxon>
        <taxon>Brucella</taxon>
    </lineage>
</organism>
<dbReference type="AlphaFoldDB" id="M5JST7"/>